<feature type="binding site" evidence="6">
    <location>
        <position position="162"/>
    </location>
    <ligand>
        <name>[4Fe-4S] cluster</name>
        <dbReference type="ChEBI" id="CHEBI:49883"/>
        <label>3</label>
    </ligand>
</feature>
<evidence type="ECO:0000313" key="9">
    <source>
        <dbReference type="Proteomes" id="UP000663069"/>
    </source>
</evidence>
<evidence type="ECO:0000256" key="6">
    <source>
        <dbReference type="HAMAP-Rule" id="MF_02201"/>
    </source>
</evidence>
<protein>
    <recommendedName>
        <fullName evidence="6">Ferredoxin-type protein NapF</fullName>
    </recommendedName>
</protein>
<keyword evidence="1 6" id="KW-0004">4Fe-4S</keyword>
<feature type="binding site" evidence="6">
    <location>
        <position position="48"/>
    </location>
    <ligand>
        <name>[4Fe-4S] cluster</name>
        <dbReference type="ChEBI" id="CHEBI:49883"/>
        <label>1</label>
    </ligand>
</feature>
<feature type="binding site" evidence="6">
    <location>
        <position position="80"/>
    </location>
    <ligand>
        <name>[4Fe-4S] cluster</name>
        <dbReference type="ChEBI" id="CHEBI:49883"/>
        <label>2</label>
    </ligand>
</feature>
<evidence type="ECO:0000256" key="2">
    <source>
        <dbReference type="ARBA" id="ARBA00022723"/>
    </source>
</evidence>
<feature type="binding site" evidence="6">
    <location>
        <position position="86"/>
    </location>
    <ligand>
        <name>[4Fe-4S] cluster</name>
        <dbReference type="ChEBI" id="CHEBI:49883"/>
        <label>2</label>
    </ligand>
</feature>
<feature type="binding site" evidence="6">
    <location>
        <position position="54"/>
    </location>
    <ligand>
        <name>[4Fe-4S] cluster</name>
        <dbReference type="ChEBI" id="CHEBI:49883"/>
        <label>1</label>
    </ligand>
</feature>
<comment type="similarity">
    <text evidence="6">Belongs to the NapF family.</text>
</comment>
<keyword evidence="5 6" id="KW-0411">Iron-sulfur</keyword>
<keyword evidence="2 6" id="KW-0479">Metal-binding</keyword>
<evidence type="ECO:0000313" key="8">
    <source>
        <dbReference type="EMBL" id="QPB43481.1"/>
    </source>
</evidence>
<accession>A0ABX6V1T4</accession>
<feature type="binding site" evidence="6">
    <location>
        <position position="158"/>
    </location>
    <ligand>
        <name>[4Fe-4S] cluster</name>
        <dbReference type="ChEBI" id="CHEBI:49883"/>
        <label>3</label>
    </ligand>
</feature>
<evidence type="ECO:0000256" key="3">
    <source>
        <dbReference type="ARBA" id="ARBA00022737"/>
    </source>
</evidence>
<dbReference type="Proteomes" id="UP000663069">
    <property type="component" value="Chromosome"/>
</dbReference>
<feature type="binding site" evidence="6">
    <location>
        <position position="51"/>
    </location>
    <ligand>
        <name>[4Fe-4S] cluster</name>
        <dbReference type="ChEBI" id="CHEBI:49883"/>
        <label>1</label>
    </ligand>
</feature>
<feature type="domain" description="4Fe-4S ferredoxin-type" evidence="7">
    <location>
        <begin position="71"/>
        <end position="100"/>
    </location>
</feature>
<sequence length="173" mass="19479">MTVENLPRRQFLRGKFLASLHTKNEQIQGFEGIRPPWSVAENEFVEQCTRCRDCIDICETQILIGGDGGFPEIRFDKGECTFCRKCVEVCRQPIFRPLEEQPWTHKINIGANCLAQQHIECRSCQDNCSMNAIRFRLQIGGVAQPTVNPESCNGCGACIQSCPVNAIEISTLK</sequence>
<dbReference type="NCBIfam" id="TIGR00402">
    <property type="entry name" value="napF"/>
    <property type="match status" value="1"/>
</dbReference>
<dbReference type="Gene3D" id="3.30.70.20">
    <property type="match status" value="2"/>
</dbReference>
<dbReference type="PANTHER" id="PTHR24960">
    <property type="entry name" value="PHOTOSYSTEM I IRON-SULFUR CENTER-RELATED"/>
    <property type="match status" value="1"/>
</dbReference>
<dbReference type="RefSeq" id="WP_194813038.1">
    <property type="nucleotide sequence ID" value="NZ_CP063056.1"/>
</dbReference>
<keyword evidence="6" id="KW-0963">Cytoplasm</keyword>
<dbReference type="Pfam" id="PF12838">
    <property type="entry name" value="Fer4_7"/>
    <property type="match status" value="2"/>
</dbReference>
<reference evidence="8 9" key="1">
    <citation type="submission" date="2020-10" db="EMBL/GenBank/DDBJ databases">
        <title>Genome Sequencing of Rodentibacter spp. strain DSM111151.</title>
        <authorList>
            <person name="Benga L."/>
            <person name="Lautwein T."/>
        </authorList>
    </citation>
    <scope>NUCLEOTIDE SEQUENCE [LARGE SCALE GENOMIC DNA]</scope>
    <source>
        <strain evidence="8 9">DSM 111151</strain>
    </source>
</reference>
<name>A0ABX6V1T4_9PAST</name>
<feature type="binding site" evidence="6">
    <location>
        <position position="152"/>
    </location>
    <ligand>
        <name>[4Fe-4S] cluster</name>
        <dbReference type="ChEBI" id="CHEBI:49883"/>
        <label>3</label>
    </ligand>
</feature>
<comment type="cofactor">
    <cofactor evidence="6">
        <name>[4Fe-4S] cluster</name>
        <dbReference type="ChEBI" id="CHEBI:49883"/>
    </cofactor>
</comment>
<feature type="binding site" evidence="6">
    <location>
        <position position="58"/>
    </location>
    <ligand>
        <name>[4Fe-4S] cluster</name>
        <dbReference type="ChEBI" id="CHEBI:49883"/>
        <label>1</label>
    </ligand>
</feature>
<dbReference type="SUPFAM" id="SSF54862">
    <property type="entry name" value="4Fe-4S ferredoxins"/>
    <property type="match status" value="1"/>
</dbReference>
<feature type="domain" description="4Fe-4S ferredoxin-type" evidence="7">
    <location>
        <begin position="37"/>
        <end position="68"/>
    </location>
</feature>
<dbReference type="InterPro" id="IPR017896">
    <property type="entry name" value="4Fe4S_Fe-S-bd"/>
</dbReference>
<dbReference type="PROSITE" id="PS00198">
    <property type="entry name" value="4FE4S_FER_1"/>
    <property type="match status" value="1"/>
</dbReference>
<dbReference type="InterPro" id="IPR050157">
    <property type="entry name" value="PSI_iron-sulfur_center"/>
</dbReference>
<feature type="binding site" evidence="6">
    <location>
        <position position="90"/>
    </location>
    <ligand>
        <name>[4Fe-4S] cluster</name>
        <dbReference type="ChEBI" id="CHEBI:49883"/>
        <label>2</label>
    </ligand>
</feature>
<evidence type="ECO:0000256" key="4">
    <source>
        <dbReference type="ARBA" id="ARBA00023004"/>
    </source>
</evidence>
<proteinExistence type="inferred from homology"/>
<dbReference type="HAMAP" id="MF_02201">
    <property type="entry name" value="NapF"/>
    <property type="match status" value="1"/>
</dbReference>
<feature type="binding site" evidence="6">
    <location>
        <position position="83"/>
    </location>
    <ligand>
        <name>[4Fe-4S] cluster</name>
        <dbReference type="ChEBI" id="CHEBI:49883"/>
        <label>2</label>
    </ligand>
</feature>
<dbReference type="InterPro" id="IPR017900">
    <property type="entry name" value="4Fe4S_Fe_S_CS"/>
</dbReference>
<dbReference type="CDD" id="cd10564">
    <property type="entry name" value="NapF_like"/>
    <property type="match status" value="1"/>
</dbReference>
<evidence type="ECO:0000256" key="1">
    <source>
        <dbReference type="ARBA" id="ARBA00022485"/>
    </source>
</evidence>
<organism evidence="8 9">
    <name type="scientific">Rodentibacter haemolyticus</name>
    <dbReference type="NCBI Taxonomy" id="2778911"/>
    <lineage>
        <taxon>Bacteria</taxon>
        <taxon>Pseudomonadati</taxon>
        <taxon>Pseudomonadota</taxon>
        <taxon>Gammaproteobacteria</taxon>
        <taxon>Pasteurellales</taxon>
        <taxon>Pasteurellaceae</taxon>
        <taxon>Rodentibacter</taxon>
    </lineage>
</organism>
<keyword evidence="3 6" id="KW-0677">Repeat</keyword>
<evidence type="ECO:0000259" key="7">
    <source>
        <dbReference type="PROSITE" id="PS51379"/>
    </source>
</evidence>
<keyword evidence="9" id="KW-1185">Reference proteome</keyword>
<evidence type="ECO:0000256" key="5">
    <source>
        <dbReference type="ARBA" id="ARBA00023014"/>
    </source>
</evidence>
<feature type="domain" description="4Fe-4S ferredoxin-type" evidence="7">
    <location>
        <begin position="143"/>
        <end position="172"/>
    </location>
</feature>
<gene>
    <name evidence="6 8" type="primary">napF</name>
    <name evidence="8" type="ORF">IHV77_05200</name>
</gene>
<dbReference type="InterPro" id="IPR004496">
    <property type="entry name" value="NapF"/>
</dbReference>
<dbReference type="EMBL" id="CP063056">
    <property type="protein sequence ID" value="QPB43481.1"/>
    <property type="molecule type" value="Genomic_DNA"/>
</dbReference>
<dbReference type="PANTHER" id="PTHR24960:SF46">
    <property type="entry name" value="FERREDOXIN-TYPE PROTEIN NAPF"/>
    <property type="match status" value="1"/>
</dbReference>
<keyword evidence="4 6" id="KW-0408">Iron</keyword>
<comment type="function">
    <text evidence="6">Could be involved in the maturation of NapA, the catalytic subunit of the periplasmic nitrate reductase, before its export into the periplasm.</text>
</comment>
<dbReference type="PROSITE" id="PS51379">
    <property type="entry name" value="4FE4S_FER_2"/>
    <property type="match status" value="3"/>
</dbReference>
<comment type="subcellular location">
    <subcellularLocation>
        <location evidence="6">Cytoplasm</location>
    </subcellularLocation>
</comment>
<comment type="subunit">
    <text evidence="6">Interacts with the cytoplasmic NapA precursor.</text>
</comment>
<feature type="binding site" evidence="6">
    <location>
        <position position="155"/>
    </location>
    <ligand>
        <name>[4Fe-4S] cluster</name>
        <dbReference type="ChEBI" id="CHEBI:49883"/>
        <label>3</label>
    </ligand>
</feature>